<comment type="similarity">
    <text evidence="3">Belongs to the peptidase M1 family.</text>
</comment>
<evidence type="ECO:0000259" key="16">
    <source>
        <dbReference type="Pfam" id="PF17900"/>
    </source>
</evidence>
<proteinExistence type="inferred from homology"/>
<evidence type="ECO:0000256" key="6">
    <source>
        <dbReference type="ARBA" id="ARBA00022438"/>
    </source>
</evidence>
<keyword evidence="11" id="KW-0482">Metalloprotease</keyword>
<evidence type="ECO:0000259" key="14">
    <source>
        <dbReference type="Pfam" id="PF01433"/>
    </source>
</evidence>
<dbReference type="Proteomes" id="UP000184440">
    <property type="component" value="Unassembled WGS sequence"/>
</dbReference>
<dbReference type="AlphaFoldDB" id="A0A1M7Q8D9"/>
<feature type="domain" description="Aminopeptidase N-like N-terminal" evidence="16">
    <location>
        <begin position="117"/>
        <end position="189"/>
    </location>
</feature>
<protein>
    <recommendedName>
        <fullName evidence="5">Aminopeptidase N</fullName>
        <ecNumber evidence="4">3.4.11.2</ecNumber>
    </recommendedName>
    <alternativeName>
        <fullName evidence="12">Alanine aminopeptidase</fullName>
    </alternativeName>
    <alternativeName>
        <fullName evidence="13">Lysyl aminopeptidase</fullName>
    </alternativeName>
</protein>
<dbReference type="SUPFAM" id="SSF55486">
    <property type="entry name" value="Metalloproteases ('zincins'), catalytic domain"/>
    <property type="match status" value="1"/>
</dbReference>
<dbReference type="GO" id="GO:0005737">
    <property type="term" value="C:cytoplasm"/>
    <property type="evidence" value="ECO:0007669"/>
    <property type="project" value="TreeGrafter"/>
</dbReference>
<dbReference type="RefSeq" id="WP_073257860.1">
    <property type="nucleotide sequence ID" value="NZ_FRCS01000004.1"/>
</dbReference>
<dbReference type="GO" id="GO:0005615">
    <property type="term" value="C:extracellular space"/>
    <property type="evidence" value="ECO:0007669"/>
    <property type="project" value="TreeGrafter"/>
</dbReference>
<keyword evidence="9" id="KW-0378">Hydrolase</keyword>
<dbReference type="InterPro" id="IPR045357">
    <property type="entry name" value="Aminopeptidase_N-like_N"/>
</dbReference>
<reference evidence="17 18" key="1">
    <citation type="submission" date="2016-11" db="EMBL/GenBank/DDBJ databases">
        <authorList>
            <person name="Jaros S."/>
            <person name="Januszkiewicz K."/>
            <person name="Wedrychowicz H."/>
        </authorList>
    </citation>
    <scope>NUCLEOTIDE SEQUENCE [LARGE SCALE GENOMIC DNA]</scope>
    <source>
        <strain evidence="17 18">DSM 46144</strain>
    </source>
</reference>
<dbReference type="GO" id="GO:0070006">
    <property type="term" value="F:metalloaminopeptidase activity"/>
    <property type="evidence" value="ECO:0007669"/>
    <property type="project" value="TreeGrafter"/>
</dbReference>
<dbReference type="SUPFAM" id="SSF63737">
    <property type="entry name" value="Leukotriene A4 hydrolase N-terminal domain"/>
    <property type="match status" value="1"/>
</dbReference>
<keyword evidence="6 17" id="KW-0031">Aminopeptidase</keyword>
<gene>
    <name evidence="17" type="ORF">SAMN05443668_104310</name>
</gene>
<dbReference type="Gene3D" id="1.10.390.10">
    <property type="entry name" value="Neutral Protease Domain 2"/>
    <property type="match status" value="1"/>
</dbReference>
<feature type="domain" description="Peptidase M1 membrane alanine aminopeptidase" evidence="14">
    <location>
        <begin position="227"/>
        <end position="440"/>
    </location>
</feature>
<evidence type="ECO:0000256" key="9">
    <source>
        <dbReference type="ARBA" id="ARBA00022801"/>
    </source>
</evidence>
<keyword evidence="10" id="KW-0862">Zinc</keyword>
<dbReference type="EC" id="3.4.11.2" evidence="4"/>
<dbReference type="InterPro" id="IPR050344">
    <property type="entry name" value="Peptidase_M1_aminopeptidases"/>
</dbReference>
<dbReference type="GO" id="GO:0006508">
    <property type="term" value="P:proteolysis"/>
    <property type="evidence" value="ECO:0007669"/>
    <property type="project" value="UniProtKB-KW"/>
</dbReference>
<dbReference type="STRING" id="134849.SAMN05443668_104310"/>
<evidence type="ECO:0000313" key="17">
    <source>
        <dbReference type="EMBL" id="SHN26861.1"/>
    </source>
</evidence>
<evidence type="ECO:0000256" key="3">
    <source>
        <dbReference type="ARBA" id="ARBA00010136"/>
    </source>
</evidence>
<evidence type="ECO:0000256" key="10">
    <source>
        <dbReference type="ARBA" id="ARBA00022833"/>
    </source>
</evidence>
<dbReference type="NCBIfam" id="TIGR02412">
    <property type="entry name" value="pepN_strep_liv"/>
    <property type="match status" value="1"/>
</dbReference>
<dbReference type="GO" id="GO:0016285">
    <property type="term" value="F:alanyl aminopeptidase activity"/>
    <property type="evidence" value="ECO:0007669"/>
    <property type="project" value="UniProtKB-EC"/>
</dbReference>
<dbReference type="GO" id="GO:0042277">
    <property type="term" value="F:peptide binding"/>
    <property type="evidence" value="ECO:0007669"/>
    <property type="project" value="TreeGrafter"/>
</dbReference>
<dbReference type="PANTHER" id="PTHR11533">
    <property type="entry name" value="PROTEASE M1 ZINC METALLOPROTEASE"/>
    <property type="match status" value="1"/>
</dbReference>
<dbReference type="CDD" id="cd09602">
    <property type="entry name" value="M1_APN"/>
    <property type="match status" value="1"/>
</dbReference>
<evidence type="ECO:0000256" key="11">
    <source>
        <dbReference type="ARBA" id="ARBA00023049"/>
    </source>
</evidence>
<dbReference type="InterPro" id="IPR014782">
    <property type="entry name" value="Peptidase_M1_dom"/>
</dbReference>
<dbReference type="FunFam" id="2.60.40.1730:FF:000010">
    <property type="entry name" value="Putative aminopeptidase N"/>
    <property type="match status" value="1"/>
</dbReference>
<comment type="catalytic activity">
    <reaction evidence="1">
        <text>Release of an N-terminal amino acid, Xaa-|-Yaa- from a peptide, amide or arylamide. Xaa is preferably Ala, but may be most amino acids including Pro (slow action). When a terminal hydrophobic residue is followed by a prolyl residue, the two may be released as an intact Xaa-Pro dipeptide.</text>
        <dbReference type="EC" id="3.4.11.2"/>
    </reaction>
</comment>
<sequence>MAGTNLTLGEARERGDLLDVASYHITLDLTDGAGKPGTDTFRSVTEVKFSAKTAGASTFIDLIAANVRSAMLNGTTLDVSGYDPQQGLILTGLEKDNVLVVDADCRYMNTGEGLHRFVDPVDNEVYLYSQFETGDAKRVYACFDQPDLKATFTLDVTAPEHWEVVSNSIAERSGTQVRFAPTPRISTYITALVAGPYYKVTDLHDDIPLGLYCRQSLKGFLDPDEIFEITKQGFDFFHEHFGVRYPFGKYDQLIVPEFNAGAMENAGCVTITESYIFRGKVTDYVRENRANTILHEMAHMWFGDLVTMRWWDDLWLNESFAEWAAHWAAAGGTRFTDSWAAFCTDRKGWGYRQDQLSSTHPIACDIPDMQAVEVNFDGITYAKGASVLKQLVAYVGEDDFVAGLRSYFKAHAFGNTTLADLLTALTEASGRDLSNWSAQWLETAGVNTLRPDFTLAPDGTYASFAVTQEAPPDHGTLRSHRIAIGLYDLSESTGKLIRRRRVETDIHGPRTEVDELIGEQPPAVVLLNDDDLTYAKIRLDERSLATVVDHIGGFTESLPRSLLWATAWDMCRDAELPTRDYVRLVLNGLAAESTISVVETQLRQARAALASYADPAWAPSGYELVADAALERLRSAEPGSDVQLVWARTFAGTARSEAHLAFLRALLDGTEQVNGLDVDTELRWDLLQALAGMGAAGEAEIAAEFERDPTDQGSKEAATARALVPTAEAKAKAWHLATEDDTIPNQVGLAVIRGFGHPNQAALLEPYTQKFFDTVADVWARRTSEVAQNVAVLLYPAWAVSPETVERTDAWLASADHPPALRRLVVEGKDRLVRALNARRCDASASS</sequence>
<evidence type="ECO:0000256" key="7">
    <source>
        <dbReference type="ARBA" id="ARBA00022670"/>
    </source>
</evidence>
<dbReference type="InterPro" id="IPR027268">
    <property type="entry name" value="Peptidase_M4/M1_CTD_sf"/>
</dbReference>
<dbReference type="InterPro" id="IPR024571">
    <property type="entry name" value="ERAP1-like_C_dom"/>
</dbReference>
<dbReference type="FunFam" id="1.10.390.10:FF:000004">
    <property type="entry name" value="Aminopeptidase N"/>
    <property type="match status" value="1"/>
</dbReference>
<keyword evidence="18" id="KW-1185">Reference proteome</keyword>
<dbReference type="OrthoDB" id="100605at2"/>
<dbReference type="PANTHER" id="PTHR11533:SF174">
    <property type="entry name" value="PUROMYCIN-SENSITIVE AMINOPEPTIDASE-RELATED"/>
    <property type="match status" value="1"/>
</dbReference>
<evidence type="ECO:0000259" key="15">
    <source>
        <dbReference type="Pfam" id="PF11838"/>
    </source>
</evidence>
<dbReference type="Pfam" id="PF01433">
    <property type="entry name" value="Peptidase_M1"/>
    <property type="match status" value="1"/>
</dbReference>
<evidence type="ECO:0000256" key="13">
    <source>
        <dbReference type="ARBA" id="ARBA00031533"/>
    </source>
</evidence>
<feature type="domain" description="ERAP1-like C-terminal" evidence="15">
    <location>
        <begin position="525"/>
        <end position="832"/>
    </location>
</feature>
<keyword evidence="8" id="KW-0479">Metal-binding</keyword>
<evidence type="ECO:0000256" key="5">
    <source>
        <dbReference type="ARBA" id="ARBA00015611"/>
    </source>
</evidence>
<dbReference type="Gene3D" id="2.60.40.1730">
    <property type="entry name" value="tricorn interacting facor f3 domain"/>
    <property type="match status" value="1"/>
</dbReference>
<comment type="cofactor">
    <cofactor evidence="2">
        <name>Zn(2+)</name>
        <dbReference type="ChEBI" id="CHEBI:29105"/>
    </cofactor>
</comment>
<accession>A0A1M7Q8D9</accession>
<evidence type="ECO:0000256" key="4">
    <source>
        <dbReference type="ARBA" id="ARBA00012564"/>
    </source>
</evidence>
<dbReference type="InterPro" id="IPR012778">
    <property type="entry name" value="Pept_M1_aminopeptidase"/>
</dbReference>
<evidence type="ECO:0000313" key="18">
    <source>
        <dbReference type="Proteomes" id="UP000184440"/>
    </source>
</evidence>
<name>A0A1M7Q8D9_9ACTN</name>
<dbReference type="GO" id="GO:0016020">
    <property type="term" value="C:membrane"/>
    <property type="evidence" value="ECO:0007669"/>
    <property type="project" value="TreeGrafter"/>
</dbReference>
<dbReference type="Pfam" id="PF11838">
    <property type="entry name" value="ERAP1_C"/>
    <property type="match status" value="1"/>
</dbReference>
<evidence type="ECO:0000256" key="2">
    <source>
        <dbReference type="ARBA" id="ARBA00001947"/>
    </source>
</evidence>
<dbReference type="Pfam" id="PF17900">
    <property type="entry name" value="Peptidase_M1_N"/>
    <property type="match status" value="1"/>
</dbReference>
<dbReference type="PRINTS" id="PR00756">
    <property type="entry name" value="ALADIPTASE"/>
</dbReference>
<dbReference type="EMBL" id="FRCS01000004">
    <property type="protein sequence ID" value="SHN26861.1"/>
    <property type="molecule type" value="Genomic_DNA"/>
</dbReference>
<dbReference type="InterPro" id="IPR001930">
    <property type="entry name" value="Peptidase_M1"/>
</dbReference>
<organism evidence="17 18">
    <name type="scientific">Cryptosporangium aurantiacum</name>
    <dbReference type="NCBI Taxonomy" id="134849"/>
    <lineage>
        <taxon>Bacteria</taxon>
        <taxon>Bacillati</taxon>
        <taxon>Actinomycetota</taxon>
        <taxon>Actinomycetes</taxon>
        <taxon>Cryptosporangiales</taxon>
        <taxon>Cryptosporangiaceae</taxon>
        <taxon>Cryptosporangium</taxon>
    </lineage>
</organism>
<dbReference type="InterPro" id="IPR042097">
    <property type="entry name" value="Aminopeptidase_N-like_N_sf"/>
</dbReference>
<keyword evidence="7" id="KW-0645">Protease</keyword>
<evidence type="ECO:0000256" key="12">
    <source>
        <dbReference type="ARBA" id="ARBA00029811"/>
    </source>
</evidence>
<evidence type="ECO:0000256" key="8">
    <source>
        <dbReference type="ARBA" id="ARBA00022723"/>
    </source>
</evidence>
<dbReference type="GO" id="GO:0008270">
    <property type="term" value="F:zinc ion binding"/>
    <property type="evidence" value="ECO:0007669"/>
    <property type="project" value="InterPro"/>
</dbReference>
<dbReference type="GO" id="GO:0043171">
    <property type="term" value="P:peptide catabolic process"/>
    <property type="evidence" value="ECO:0007669"/>
    <property type="project" value="TreeGrafter"/>
</dbReference>
<evidence type="ECO:0000256" key="1">
    <source>
        <dbReference type="ARBA" id="ARBA00000098"/>
    </source>
</evidence>